<proteinExistence type="predicted"/>
<dbReference type="EMBL" id="RSCE01000008">
    <property type="protein sequence ID" value="RSH80497.1"/>
    <property type="molecule type" value="Genomic_DNA"/>
</dbReference>
<dbReference type="AlphaFoldDB" id="A0A427XP36"/>
<sequence>MPVVEVPADLIGSSGLYNSTDPLLRRLRLEDQQGSPITDVAKTFKDVEVLIIYAGSAEGANNVVELHKNLNHLIKHQKSAAVIYCSTDVDAKLALAVTASQPWYRMTFFDDSDFAPLAQGAAEVTDVSRGEDFVHAGEIEVEAEVVPFGTTEDPQDYVRPLSRAAVGMTIRAYATPSIAIYNIPKHRFLAYNVRDRAFLPERVPKNYYEWKQGAPESFKIWDLVHHMRYQIIALVLFALYQLLIFVGGEEYNFIPGLMDQLSWRMRQLGAPIEAPTQLSDLASKAADLAAEVTGHVELA</sequence>
<gene>
    <name evidence="1" type="ORF">EHS24_009077</name>
</gene>
<evidence type="ECO:0000313" key="1">
    <source>
        <dbReference type="EMBL" id="RSH80497.1"/>
    </source>
</evidence>
<dbReference type="OrthoDB" id="409136at2759"/>
<keyword evidence="2" id="KW-1185">Reference proteome</keyword>
<reference evidence="1 2" key="1">
    <citation type="submission" date="2018-11" db="EMBL/GenBank/DDBJ databases">
        <title>Genome sequence of Apiotrichum porosum DSM 27194.</title>
        <authorList>
            <person name="Aliyu H."/>
            <person name="Gorte O."/>
            <person name="Ochsenreither K."/>
        </authorList>
    </citation>
    <scope>NUCLEOTIDE SEQUENCE [LARGE SCALE GENOMIC DNA]</scope>
    <source>
        <strain evidence="1 2">DSM 27194</strain>
    </source>
</reference>
<evidence type="ECO:0000313" key="2">
    <source>
        <dbReference type="Proteomes" id="UP000279236"/>
    </source>
</evidence>
<dbReference type="RefSeq" id="XP_028475444.1">
    <property type="nucleotide sequence ID" value="XM_028624372.1"/>
</dbReference>
<name>A0A427XP36_9TREE</name>
<dbReference type="GeneID" id="39593620"/>
<comment type="caution">
    <text evidence="1">The sequence shown here is derived from an EMBL/GenBank/DDBJ whole genome shotgun (WGS) entry which is preliminary data.</text>
</comment>
<dbReference type="Proteomes" id="UP000279236">
    <property type="component" value="Unassembled WGS sequence"/>
</dbReference>
<organism evidence="1 2">
    <name type="scientific">Apiotrichum porosum</name>
    <dbReference type="NCBI Taxonomy" id="105984"/>
    <lineage>
        <taxon>Eukaryota</taxon>
        <taxon>Fungi</taxon>
        <taxon>Dikarya</taxon>
        <taxon>Basidiomycota</taxon>
        <taxon>Agaricomycotina</taxon>
        <taxon>Tremellomycetes</taxon>
        <taxon>Trichosporonales</taxon>
        <taxon>Trichosporonaceae</taxon>
        <taxon>Apiotrichum</taxon>
    </lineage>
</organism>
<protein>
    <submittedName>
        <fullName evidence="1">Uncharacterized protein</fullName>
    </submittedName>
</protein>
<accession>A0A427XP36</accession>